<dbReference type="Proteomes" id="UP000559256">
    <property type="component" value="Unassembled WGS sequence"/>
</dbReference>
<feature type="region of interest" description="Disordered" evidence="1">
    <location>
        <begin position="264"/>
        <end position="292"/>
    </location>
</feature>
<evidence type="ECO:0000313" key="4">
    <source>
        <dbReference type="Proteomes" id="UP000559256"/>
    </source>
</evidence>
<reference evidence="3 4" key="1">
    <citation type="journal article" date="2020" name="ISME J.">
        <title>Uncovering the hidden diversity of litter-decomposition mechanisms in mushroom-forming fungi.</title>
        <authorList>
            <person name="Floudas D."/>
            <person name="Bentzer J."/>
            <person name="Ahren D."/>
            <person name="Johansson T."/>
            <person name="Persson P."/>
            <person name="Tunlid A."/>
        </authorList>
    </citation>
    <scope>NUCLEOTIDE SEQUENCE [LARGE SCALE GENOMIC DNA]</scope>
    <source>
        <strain evidence="3 4">CBS 291.85</strain>
    </source>
</reference>
<feature type="transmembrane region" description="Helical" evidence="2">
    <location>
        <begin position="224"/>
        <end position="247"/>
    </location>
</feature>
<accession>A0A8H5BC67</accession>
<feature type="transmembrane region" description="Helical" evidence="2">
    <location>
        <begin position="189"/>
        <end position="218"/>
    </location>
</feature>
<feature type="transmembrane region" description="Helical" evidence="2">
    <location>
        <begin position="148"/>
        <end position="168"/>
    </location>
</feature>
<keyword evidence="2" id="KW-1133">Transmembrane helix</keyword>
<proteinExistence type="predicted"/>
<organism evidence="3 4">
    <name type="scientific">Tetrapyrgos nigripes</name>
    <dbReference type="NCBI Taxonomy" id="182062"/>
    <lineage>
        <taxon>Eukaryota</taxon>
        <taxon>Fungi</taxon>
        <taxon>Dikarya</taxon>
        <taxon>Basidiomycota</taxon>
        <taxon>Agaricomycotina</taxon>
        <taxon>Agaricomycetes</taxon>
        <taxon>Agaricomycetidae</taxon>
        <taxon>Agaricales</taxon>
        <taxon>Marasmiineae</taxon>
        <taxon>Marasmiaceae</taxon>
        <taxon>Tetrapyrgos</taxon>
    </lineage>
</organism>
<keyword evidence="2" id="KW-0472">Membrane</keyword>
<sequence>MEALLPTSSSRPQGTLIIPQCSSPKPIPYPPPLAPSPPQPLSYDSGTTISPRPVPPHWQIDREDNFLILRILFRIFCAIGHGQDRIEKVWDIVTNEIDFSDHRDRLASRYSSLAIMGALLITTTVSFLTTEPPRPDIFNYKERTPYLFTGGAIYATFIGTIIASAISWGLSKCSSWWYCEVMMATELRVFITIFLMAVPFLLFGLATLMEGIGAMIAAVNSGDILAIIGSVLMGSFMVVLSLLVAWIHQPYLVNAVQEMKNESNLKSTSNVDSSHERPPAKHENSTPSTTRT</sequence>
<gene>
    <name evidence="3" type="ORF">D9758_018083</name>
</gene>
<keyword evidence="2" id="KW-0812">Transmembrane</keyword>
<comment type="caution">
    <text evidence="3">The sequence shown here is derived from an EMBL/GenBank/DDBJ whole genome shotgun (WGS) entry which is preliminary data.</text>
</comment>
<feature type="transmembrane region" description="Helical" evidence="2">
    <location>
        <begin position="110"/>
        <end position="128"/>
    </location>
</feature>
<dbReference type="AlphaFoldDB" id="A0A8H5BC67"/>
<evidence type="ECO:0000313" key="3">
    <source>
        <dbReference type="EMBL" id="KAF5320373.1"/>
    </source>
</evidence>
<keyword evidence="4" id="KW-1185">Reference proteome</keyword>
<name>A0A8H5BC67_9AGAR</name>
<feature type="compositionally biased region" description="Polar residues" evidence="1">
    <location>
        <begin position="1"/>
        <end position="13"/>
    </location>
</feature>
<feature type="region of interest" description="Disordered" evidence="1">
    <location>
        <begin position="1"/>
        <end position="48"/>
    </location>
</feature>
<feature type="compositionally biased region" description="Basic and acidic residues" evidence="1">
    <location>
        <begin position="273"/>
        <end position="284"/>
    </location>
</feature>
<dbReference type="EMBL" id="JAACJM010000413">
    <property type="protein sequence ID" value="KAF5320373.1"/>
    <property type="molecule type" value="Genomic_DNA"/>
</dbReference>
<protein>
    <submittedName>
        <fullName evidence="3">Uncharacterized protein</fullName>
    </submittedName>
</protein>
<dbReference type="OrthoDB" id="2640035at2759"/>
<evidence type="ECO:0000256" key="1">
    <source>
        <dbReference type="SAM" id="MobiDB-lite"/>
    </source>
</evidence>
<evidence type="ECO:0000256" key="2">
    <source>
        <dbReference type="SAM" id="Phobius"/>
    </source>
</evidence>
<feature type="compositionally biased region" description="Pro residues" evidence="1">
    <location>
        <begin position="25"/>
        <end position="40"/>
    </location>
</feature>